<keyword evidence="8" id="KW-0575">Peroxidase</keyword>
<evidence type="ECO:0000256" key="1">
    <source>
        <dbReference type="ARBA" id="ARBA00004196"/>
    </source>
</evidence>
<dbReference type="EMBL" id="CP001798">
    <property type="protein sequence ID" value="ADE14932.1"/>
    <property type="molecule type" value="Genomic_DNA"/>
</dbReference>
<dbReference type="InterPro" id="IPR004852">
    <property type="entry name" value="Di-haem_cyt_c_peroxidsae"/>
</dbReference>
<dbReference type="SUPFAM" id="SSF46626">
    <property type="entry name" value="Cytochrome c"/>
    <property type="match status" value="2"/>
</dbReference>
<dbReference type="HOGENOM" id="CLU_034652_3_1_6"/>
<dbReference type="Pfam" id="PF03150">
    <property type="entry name" value="CCP_MauG"/>
    <property type="match status" value="1"/>
</dbReference>
<name>D5C340_NITHN</name>
<dbReference type="STRING" id="472759.Nhal_1811"/>
<evidence type="ECO:0000256" key="6">
    <source>
        <dbReference type="PROSITE-ProRule" id="PRU00433"/>
    </source>
</evidence>
<dbReference type="GO" id="GO:0004130">
    <property type="term" value="F:cytochrome-c peroxidase activity"/>
    <property type="evidence" value="ECO:0007669"/>
    <property type="project" value="UniProtKB-EC"/>
</dbReference>
<keyword evidence="3 6" id="KW-0479">Metal-binding</keyword>
<dbReference type="PROSITE" id="PS51007">
    <property type="entry name" value="CYTC"/>
    <property type="match status" value="2"/>
</dbReference>
<proteinExistence type="predicted"/>
<evidence type="ECO:0000313" key="9">
    <source>
        <dbReference type="Proteomes" id="UP000001844"/>
    </source>
</evidence>
<comment type="subcellular location">
    <subcellularLocation>
        <location evidence="1">Cell envelope</location>
    </subcellularLocation>
</comment>
<keyword evidence="9" id="KW-1185">Reference proteome</keyword>
<protein>
    <submittedName>
        <fullName evidence="8">Cytochrome-c peroxidase</fullName>
        <ecNumber evidence="8">1.11.1.5</ecNumber>
    </submittedName>
</protein>
<dbReference type="GO" id="GO:0046872">
    <property type="term" value="F:metal ion binding"/>
    <property type="evidence" value="ECO:0007669"/>
    <property type="project" value="UniProtKB-KW"/>
</dbReference>
<dbReference type="eggNOG" id="COG1858">
    <property type="taxonomic scope" value="Bacteria"/>
</dbReference>
<dbReference type="Gene3D" id="1.10.760.10">
    <property type="entry name" value="Cytochrome c-like domain"/>
    <property type="match status" value="2"/>
</dbReference>
<dbReference type="GO" id="GO:0009055">
    <property type="term" value="F:electron transfer activity"/>
    <property type="evidence" value="ECO:0007669"/>
    <property type="project" value="InterPro"/>
</dbReference>
<dbReference type="Proteomes" id="UP000001844">
    <property type="component" value="Chromosome"/>
</dbReference>
<keyword evidence="5 6" id="KW-0408">Iron</keyword>
<keyword evidence="4 8" id="KW-0560">Oxidoreductase</keyword>
<dbReference type="RefSeq" id="WP_013032817.1">
    <property type="nucleotide sequence ID" value="NC_013960.1"/>
</dbReference>
<feature type="domain" description="Cytochrome c" evidence="7">
    <location>
        <begin position="236"/>
        <end position="393"/>
    </location>
</feature>
<evidence type="ECO:0000256" key="4">
    <source>
        <dbReference type="ARBA" id="ARBA00023002"/>
    </source>
</evidence>
<dbReference type="InterPro" id="IPR051395">
    <property type="entry name" value="Cytochrome_c_Peroxidase/MauG"/>
</dbReference>
<keyword evidence="2 6" id="KW-0349">Heme</keyword>
<accession>D5C340</accession>
<gene>
    <name evidence="8" type="ordered locus">Nhal_1811</name>
</gene>
<dbReference type="GO" id="GO:0030313">
    <property type="term" value="C:cell envelope"/>
    <property type="evidence" value="ECO:0007669"/>
    <property type="project" value="UniProtKB-SubCell"/>
</dbReference>
<evidence type="ECO:0000256" key="2">
    <source>
        <dbReference type="ARBA" id="ARBA00022617"/>
    </source>
</evidence>
<dbReference type="InterPro" id="IPR036909">
    <property type="entry name" value="Cyt_c-like_dom_sf"/>
</dbReference>
<feature type="domain" description="Cytochrome c" evidence="7">
    <location>
        <begin position="84"/>
        <end position="199"/>
    </location>
</feature>
<evidence type="ECO:0000256" key="5">
    <source>
        <dbReference type="ARBA" id="ARBA00023004"/>
    </source>
</evidence>
<evidence type="ECO:0000256" key="3">
    <source>
        <dbReference type="ARBA" id="ARBA00022723"/>
    </source>
</evidence>
<reference evidence="9" key="1">
    <citation type="submission" date="2010-04" db="EMBL/GenBank/DDBJ databases">
        <title>Complete genome sequence of Nitrosococcus halophilus Nc4, a salt-adapted, aerobic obligate ammonia-oxidizing sulfur purple bacterium.</title>
        <authorList>
            <consortium name="US DOE Joint Genome Institute"/>
            <person name="Campbell M.A."/>
            <person name="Malfatti S.A."/>
            <person name="Chain P.S.G."/>
            <person name="Heidelberg J.F."/>
            <person name="Ward B.B."/>
            <person name="Klotz M.G."/>
        </authorList>
    </citation>
    <scope>NUCLEOTIDE SEQUENCE [LARGE SCALE GENOMIC DNA]</scope>
    <source>
        <strain evidence="9">Nc4</strain>
    </source>
</reference>
<dbReference type="PANTHER" id="PTHR30600">
    <property type="entry name" value="CYTOCHROME C PEROXIDASE-RELATED"/>
    <property type="match status" value="1"/>
</dbReference>
<dbReference type="EC" id="1.11.1.5" evidence="8"/>
<dbReference type="InterPro" id="IPR009056">
    <property type="entry name" value="Cyt_c-like_dom"/>
</dbReference>
<organism evidence="8 9">
    <name type="scientific">Nitrosococcus halophilus (strain Nc4)</name>
    <dbReference type="NCBI Taxonomy" id="472759"/>
    <lineage>
        <taxon>Bacteria</taxon>
        <taxon>Pseudomonadati</taxon>
        <taxon>Pseudomonadota</taxon>
        <taxon>Gammaproteobacteria</taxon>
        <taxon>Chromatiales</taxon>
        <taxon>Chromatiaceae</taxon>
        <taxon>Nitrosococcus</taxon>
    </lineage>
</organism>
<dbReference type="GO" id="GO:0020037">
    <property type="term" value="F:heme binding"/>
    <property type="evidence" value="ECO:0007669"/>
    <property type="project" value="InterPro"/>
</dbReference>
<evidence type="ECO:0000259" key="7">
    <source>
        <dbReference type="PROSITE" id="PS51007"/>
    </source>
</evidence>
<dbReference type="KEGG" id="nhl:Nhal_1811"/>
<evidence type="ECO:0000313" key="8">
    <source>
        <dbReference type="EMBL" id="ADE14932.1"/>
    </source>
</evidence>
<dbReference type="AlphaFoldDB" id="D5C340"/>
<sequence>MKWNPSLAGGLALLTTTLLLVSGEPARGNGTEERGPHGALPMNVQVTIFDKLLADRDVTQPPPEVDPIFWQEVIIPQDNAMTPERVTLGKKLFFDTRLSRDGTVACATCHDVSRGFTDQRRVSEGVGGALGQRNAPTTMNAMFMQTQFLDGRVPSLEEQAKLPIVNPIEMAHPNQQKALAAIAGDPEYQNLFQAAYGAAPNYEDLARAIAAFERTQVFLSAPFDRFLAGEEKAISEEAKRGWALFNGKARCVSCHHMNPSNPIGTDNRFHNIGVAARYQDFEQLARRALEALEKEGGIETVDQLALETDLSELGRFLVTKDRGDIGAFKTLQLRNIALTAPYMHDGSMQTLWDVMDHYNKGGEPNPFLDGGIEPLALSEEEIDALVAWMFTLTDERFADQNQAIFAEQRQQAKKARPFRDKDMAARRVLPFERRVKGED</sequence>